<dbReference type="Pfam" id="PF09756">
    <property type="entry name" value="DDRGK"/>
    <property type="match status" value="1"/>
</dbReference>
<feature type="coiled-coil region" evidence="5">
    <location>
        <begin position="161"/>
        <end position="193"/>
    </location>
</feature>
<protein>
    <recommendedName>
        <fullName evidence="9">DDRGK domain-containing protein 1</fullName>
    </recommendedName>
</protein>
<evidence type="ECO:0000256" key="6">
    <source>
        <dbReference type="SAM" id="Phobius"/>
    </source>
</evidence>
<evidence type="ECO:0000256" key="2">
    <source>
        <dbReference type="ARBA" id="ARBA00022692"/>
    </source>
</evidence>
<keyword evidence="3 6" id="KW-1133">Transmembrane helix</keyword>
<dbReference type="InterPro" id="IPR050899">
    <property type="entry name" value="DDRGK_domain-containing"/>
</dbReference>
<sequence>MAFHPLRLSQQALQWALSLHREPLQPRTLSLALLPIVWSMNSCFSVASAQRQTQQRGFEEDGLGISSTTAAALGVAALCVIIGGVLFLLRSRSLEITPKRQSKKRTESVRYSAPRKELSESLLTLDSLNCPTHRRTTALEEIAEIAQKKRKRALSCLAAQRERLWAEKEAEEERLAQEKRKKEQEEYEEWKATFKIEAEGELQISPEEEAQQLERFLRFIRMRKAVDLEEIAAEFGLKTKDCVKRLESLRECGRLCGVLDDRGRFLCLTEEELQKVAAALKSQGRFSKDTDLVSICNRIIRLTPSEDDKARIEEEQRNSMRLVELATADD</sequence>
<evidence type="ECO:0000256" key="4">
    <source>
        <dbReference type="ARBA" id="ARBA00023136"/>
    </source>
</evidence>
<dbReference type="InterPro" id="IPR019153">
    <property type="entry name" value="DDRGK_dom-contain"/>
</dbReference>
<dbReference type="SMART" id="SM01128">
    <property type="entry name" value="DDRGK"/>
    <property type="match status" value="1"/>
</dbReference>
<evidence type="ECO:0000256" key="3">
    <source>
        <dbReference type="ARBA" id="ARBA00022989"/>
    </source>
</evidence>
<dbReference type="SUPFAM" id="SSF46785">
    <property type="entry name" value="Winged helix' DNA-binding domain"/>
    <property type="match status" value="1"/>
</dbReference>
<dbReference type="VEuPathDB" id="ToxoDB:cyc_04622"/>
<dbReference type="EMBL" id="JROU02000786">
    <property type="protein sequence ID" value="OEH78301.1"/>
    <property type="molecule type" value="Genomic_DNA"/>
</dbReference>
<dbReference type="GO" id="GO:0044389">
    <property type="term" value="F:ubiquitin-like protein ligase binding"/>
    <property type="evidence" value="ECO:0007669"/>
    <property type="project" value="TreeGrafter"/>
</dbReference>
<evidence type="ECO:0000313" key="8">
    <source>
        <dbReference type="Proteomes" id="UP000095192"/>
    </source>
</evidence>
<dbReference type="PANTHER" id="PTHR48176:SF1">
    <property type="entry name" value="DDRGK DOMAIN-CONTAINING PROTEIN 1"/>
    <property type="match status" value="1"/>
</dbReference>
<feature type="transmembrane region" description="Helical" evidence="6">
    <location>
        <begin position="69"/>
        <end position="89"/>
    </location>
</feature>
<dbReference type="GO" id="GO:0016020">
    <property type="term" value="C:membrane"/>
    <property type="evidence" value="ECO:0007669"/>
    <property type="project" value="UniProtKB-SubCell"/>
</dbReference>
<keyword evidence="2 6" id="KW-0812">Transmembrane</keyword>
<evidence type="ECO:0000256" key="5">
    <source>
        <dbReference type="SAM" id="Coils"/>
    </source>
</evidence>
<evidence type="ECO:0000313" key="7">
    <source>
        <dbReference type="EMBL" id="OEH78301.1"/>
    </source>
</evidence>
<dbReference type="AlphaFoldDB" id="A0A1D3D4D6"/>
<keyword evidence="8" id="KW-1185">Reference proteome</keyword>
<proteinExistence type="predicted"/>
<keyword evidence="4 6" id="KW-0472">Membrane</keyword>
<dbReference type="Gene3D" id="1.10.10.10">
    <property type="entry name" value="Winged helix-like DNA-binding domain superfamily/Winged helix DNA-binding domain"/>
    <property type="match status" value="1"/>
</dbReference>
<keyword evidence="5" id="KW-0175">Coiled coil</keyword>
<dbReference type="InterPro" id="IPR036388">
    <property type="entry name" value="WH-like_DNA-bd_sf"/>
</dbReference>
<comment type="subcellular location">
    <subcellularLocation>
        <location evidence="1">Membrane</location>
        <topology evidence="1">Single-pass membrane protein</topology>
    </subcellularLocation>
</comment>
<comment type="caution">
    <text evidence="7">The sequence shown here is derived from an EMBL/GenBank/DDBJ whole genome shotgun (WGS) entry which is preliminary data.</text>
</comment>
<evidence type="ECO:0008006" key="9">
    <source>
        <dbReference type="Google" id="ProtNLM"/>
    </source>
</evidence>
<organism evidence="7 8">
    <name type="scientific">Cyclospora cayetanensis</name>
    <dbReference type="NCBI Taxonomy" id="88456"/>
    <lineage>
        <taxon>Eukaryota</taxon>
        <taxon>Sar</taxon>
        <taxon>Alveolata</taxon>
        <taxon>Apicomplexa</taxon>
        <taxon>Conoidasida</taxon>
        <taxon>Coccidia</taxon>
        <taxon>Eucoccidiorida</taxon>
        <taxon>Eimeriorina</taxon>
        <taxon>Eimeriidae</taxon>
        <taxon>Cyclospora</taxon>
    </lineage>
</organism>
<dbReference type="Proteomes" id="UP000095192">
    <property type="component" value="Unassembled WGS sequence"/>
</dbReference>
<accession>A0A1D3D4D6</accession>
<reference evidence="7 8" key="1">
    <citation type="journal article" date="2016" name="BMC Genomics">
        <title>Comparative genomics reveals Cyclospora cayetanensis possesses coccidia-like metabolism and invasion components but unique surface antigens.</title>
        <authorList>
            <person name="Liu S."/>
            <person name="Wang L."/>
            <person name="Zheng H."/>
            <person name="Xu Z."/>
            <person name="Roellig D.M."/>
            <person name="Li N."/>
            <person name="Frace M.A."/>
            <person name="Tang K."/>
            <person name="Arrowood M.J."/>
            <person name="Moss D.M."/>
            <person name="Zhang L."/>
            <person name="Feng Y."/>
            <person name="Xiao L."/>
        </authorList>
    </citation>
    <scope>NUCLEOTIDE SEQUENCE [LARGE SCALE GENOMIC DNA]</scope>
    <source>
        <strain evidence="7 8">CHN_HEN01</strain>
    </source>
</reference>
<evidence type="ECO:0000256" key="1">
    <source>
        <dbReference type="ARBA" id="ARBA00004167"/>
    </source>
</evidence>
<dbReference type="PANTHER" id="PTHR48176">
    <property type="entry name" value="DDRGK DOMAIN-CONTAINING PROTEIN 1"/>
    <property type="match status" value="1"/>
</dbReference>
<dbReference type="InterPro" id="IPR036390">
    <property type="entry name" value="WH_DNA-bd_sf"/>
</dbReference>
<name>A0A1D3D4D6_9EIME</name>
<gene>
    <name evidence="7" type="ORF">cyc_04622</name>
</gene>
<dbReference type="InParanoid" id="A0A1D3D4D6"/>